<keyword evidence="3" id="KW-1185">Reference proteome</keyword>
<proteinExistence type="predicted"/>
<feature type="transmembrane region" description="Helical" evidence="1">
    <location>
        <begin position="21"/>
        <end position="41"/>
    </location>
</feature>
<evidence type="ECO:0000313" key="3">
    <source>
        <dbReference type="Proteomes" id="UP000184225"/>
    </source>
</evidence>
<keyword evidence="1" id="KW-0812">Transmembrane</keyword>
<evidence type="ECO:0000256" key="1">
    <source>
        <dbReference type="SAM" id="Phobius"/>
    </source>
</evidence>
<dbReference type="STRING" id="579105.SAMN04488096_102128"/>
<accession>A0A1M6BMH2</accession>
<dbReference type="AlphaFoldDB" id="A0A1M6BMH2"/>
<reference evidence="2 3" key="1">
    <citation type="submission" date="2016-11" db="EMBL/GenBank/DDBJ databases">
        <authorList>
            <person name="Jaros S."/>
            <person name="Januszkiewicz K."/>
            <person name="Wedrychowicz H."/>
        </authorList>
    </citation>
    <scope>NUCLEOTIDE SEQUENCE [LARGE SCALE GENOMIC DNA]</scope>
    <source>
        <strain evidence="2 3">DSM 21425</strain>
    </source>
</reference>
<protein>
    <submittedName>
        <fullName evidence="2">Uncharacterized protein</fullName>
    </submittedName>
</protein>
<keyword evidence="1" id="KW-0472">Membrane</keyword>
<organism evidence="2 3">
    <name type="scientific">Mesonia phycicola</name>
    <dbReference type="NCBI Taxonomy" id="579105"/>
    <lineage>
        <taxon>Bacteria</taxon>
        <taxon>Pseudomonadati</taxon>
        <taxon>Bacteroidota</taxon>
        <taxon>Flavobacteriia</taxon>
        <taxon>Flavobacteriales</taxon>
        <taxon>Flavobacteriaceae</taxon>
        <taxon>Mesonia</taxon>
    </lineage>
</organism>
<dbReference type="RefSeq" id="WP_262493966.1">
    <property type="nucleotide sequence ID" value="NZ_FQYY01000002.1"/>
</dbReference>
<dbReference type="Proteomes" id="UP000184225">
    <property type="component" value="Unassembled WGS sequence"/>
</dbReference>
<gene>
    <name evidence="2" type="ORF">SAMN04488096_102128</name>
</gene>
<name>A0A1M6BMH2_9FLAO</name>
<evidence type="ECO:0000313" key="2">
    <source>
        <dbReference type="EMBL" id="SHI49925.1"/>
    </source>
</evidence>
<keyword evidence="1" id="KW-1133">Transmembrane helix</keyword>
<dbReference type="EMBL" id="FQYY01000002">
    <property type="protein sequence ID" value="SHI49925.1"/>
    <property type="molecule type" value="Genomic_DNA"/>
</dbReference>
<sequence length="43" mass="4710">MKTNQNSREVDNIQVHKSNDFASNLAVILAVLITLTAIFLLPG</sequence>